<dbReference type="PIRSF" id="PIRSF028235">
    <property type="entry name" value="UCP028235"/>
    <property type="match status" value="1"/>
</dbReference>
<gene>
    <name evidence="1" type="ORF">FX988_03558</name>
</gene>
<evidence type="ECO:0000313" key="1">
    <source>
        <dbReference type="EMBL" id="QHJ13297.1"/>
    </source>
</evidence>
<dbReference type="PANTHER" id="PTHR42146">
    <property type="entry name" value="3',5'-CYCLIC-NUCLEOTIDE PHOSPHODIESTERASE"/>
    <property type="match status" value="1"/>
</dbReference>
<dbReference type="EMBL" id="CP047656">
    <property type="protein sequence ID" value="QHJ13297.1"/>
    <property type="molecule type" value="Genomic_DNA"/>
</dbReference>
<dbReference type="Proteomes" id="UP000464524">
    <property type="component" value="Chromosome"/>
</dbReference>
<dbReference type="InterPro" id="IPR016877">
    <property type="entry name" value="UCP028235"/>
</dbReference>
<keyword evidence="2" id="KW-1185">Reference proteome</keyword>
<dbReference type="OrthoDB" id="105221at2"/>
<dbReference type="InterPro" id="IPR038763">
    <property type="entry name" value="DHH_sf"/>
</dbReference>
<evidence type="ECO:0008006" key="3">
    <source>
        <dbReference type="Google" id="ProtNLM"/>
    </source>
</evidence>
<organism evidence="1 2">
    <name type="scientific">Paraglaciecola mesophila</name>
    <dbReference type="NCBI Taxonomy" id="197222"/>
    <lineage>
        <taxon>Bacteria</taxon>
        <taxon>Pseudomonadati</taxon>
        <taxon>Pseudomonadota</taxon>
        <taxon>Gammaproteobacteria</taxon>
        <taxon>Alteromonadales</taxon>
        <taxon>Alteromonadaceae</taxon>
        <taxon>Paraglaciecola</taxon>
    </lineage>
</organism>
<dbReference type="AlphaFoldDB" id="A0A857JQR2"/>
<name>A0A857JQR2_9ALTE</name>
<proteinExistence type="predicted"/>
<dbReference type="SUPFAM" id="SSF64182">
    <property type="entry name" value="DHH phosphoesterases"/>
    <property type="match status" value="1"/>
</dbReference>
<dbReference type="Gene3D" id="3.10.310.30">
    <property type="match status" value="1"/>
</dbReference>
<dbReference type="PANTHER" id="PTHR42146:SF1">
    <property type="entry name" value="OLIGORIBONUCLEASE NRNB"/>
    <property type="match status" value="1"/>
</dbReference>
<protein>
    <recommendedName>
        <fullName evidence="3">Exopolyphosphatase</fullName>
    </recommendedName>
</protein>
<dbReference type="InterPro" id="IPR052968">
    <property type="entry name" value="Nucleotide_metab_enz"/>
</dbReference>
<reference evidence="1 2" key="1">
    <citation type="submission" date="2019-12" db="EMBL/GenBank/DDBJ databases">
        <title>Genome sequencing and assembly of endphytes of Porphyra tenera.</title>
        <authorList>
            <person name="Park J.M."/>
            <person name="Shin R."/>
            <person name="Jo S.H."/>
        </authorList>
    </citation>
    <scope>NUCLEOTIDE SEQUENCE [LARGE SCALE GENOMIC DNA]</scope>
    <source>
        <strain evidence="1 2">GPM4</strain>
    </source>
</reference>
<dbReference type="RefSeq" id="WP_160181402.1">
    <property type="nucleotide sequence ID" value="NZ_CP047656.1"/>
</dbReference>
<dbReference type="KEGG" id="pmes:FX988_03558"/>
<accession>A0A857JQR2</accession>
<sequence>MSNSTFRLITRSDFDGLVCAALLKDMNMIDDIKFVHPKDMQDGKIEVGPRDILTNLPYVSGCHMCFDHHHSETMRNEAHDNHVIDPSAPSAARVVYDYYGGKSKFPKITDELMDAVDKGDSANFNQQEVLDPQGWDLMNFLMDARTGLGRFREFTISNYNLMMELIDCCLDLSVDEIIQLPDVQERIKIYQEHRPLAIEQIKRCATVKDNLVILDLKDEEPIYATNRFMIYALFPECNISIHKMWGFQKQNVVLAIGKSILNKSSNTNIGEVCLKYGGGGHENAGTCQIPTDKADEVLQEVTQKINRDG</sequence>
<evidence type="ECO:0000313" key="2">
    <source>
        <dbReference type="Proteomes" id="UP000464524"/>
    </source>
</evidence>